<dbReference type="SUPFAM" id="SSF53098">
    <property type="entry name" value="Ribonuclease H-like"/>
    <property type="match status" value="1"/>
</dbReference>
<dbReference type="PANTHER" id="PTHR37984">
    <property type="entry name" value="PROTEIN CBG26694"/>
    <property type="match status" value="1"/>
</dbReference>
<dbReference type="Pfam" id="PF17921">
    <property type="entry name" value="Integrase_H2C2"/>
    <property type="match status" value="1"/>
</dbReference>
<proteinExistence type="predicted"/>
<dbReference type="GO" id="GO:0003676">
    <property type="term" value="F:nucleic acid binding"/>
    <property type="evidence" value="ECO:0007669"/>
    <property type="project" value="InterPro"/>
</dbReference>
<reference evidence="2 3" key="1">
    <citation type="submission" date="2013-11" db="EMBL/GenBank/DDBJ databases">
        <title>The Genome Sequence of Phytophthora parasitica P1569.</title>
        <authorList>
            <consortium name="The Broad Institute Genomics Platform"/>
            <person name="Russ C."/>
            <person name="Tyler B."/>
            <person name="Panabieres F."/>
            <person name="Shan W."/>
            <person name="Tripathy S."/>
            <person name="Grunwald N."/>
            <person name="Machado M."/>
            <person name="Johnson C.S."/>
            <person name="Arredondo F."/>
            <person name="Hong C."/>
            <person name="Coffey M."/>
            <person name="Young S.K."/>
            <person name="Zeng Q."/>
            <person name="Gargeya S."/>
            <person name="Fitzgerald M."/>
            <person name="Abouelleil A."/>
            <person name="Alvarado L."/>
            <person name="Chapman S.B."/>
            <person name="Gainer-Dewar J."/>
            <person name="Goldberg J."/>
            <person name="Griggs A."/>
            <person name="Gujja S."/>
            <person name="Hansen M."/>
            <person name="Howarth C."/>
            <person name="Imamovic A."/>
            <person name="Ireland A."/>
            <person name="Larimer J."/>
            <person name="McCowan C."/>
            <person name="Murphy C."/>
            <person name="Pearson M."/>
            <person name="Poon T.W."/>
            <person name="Priest M."/>
            <person name="Roberts A."/>
            <person name="Saif S."/>
            <person name="Shea T."/>
            <person name="Sykes S."/>
            <person name="Wortman J."/>
            <person name="Nusbaum C."/>
            <person name="Birren B."/>
        </authorList>
    </citation>
    <scope>NUCLEOTIDE SEQUENCE [LARGE SCALE GENOMIC DNA]</scope>
    <source>
        <strain evidence="2 3">P1569</strain>
    </source>
</reference>
<protein>
    <recommendedName>
        <fullName evidence="1">Integrase catalytic domain-containing protein</fullName>
    </recommendedName>
</protein>
<dbReference type="Proteomes" id="UP000018721">
    <property type="component" value="Unassembled WGS sequence"/>
</dbReference>
<dbReference type="OrthoDB" id="123220at2759"/>
<dbReference type="Gene3D" id="1.10.340.70">
    <property type="match status" value="1"/>
</dbReference>
<name>V9FZY7_PHYNI</name>
<dbReference type="InterPro" id="IPR012337">
    <property type="entry name" value="RNaseH-like_sf"/>
</dbReference>
<dbReference type="EMBL" id="ANIZ01000106">
    <property type="protein sequence ID" value="ETI57024.1"/>
    <property type="molecule type" value="Genomic_DNA"/>
</dbReference>
<feature type="domain" description="Integrase catalytic" evidence="1">
    <location>
        <begin position="263"/>
        <end position="318"/>
    </location>
</feature>
<dbReference type="InterPro" id="IPR050951">
    <property type="entry name" value="Retrovirus_Pol_polyprotein"/>
</dbReference>
<dbReference type="InterPro" id="IPR043128">
    <property type="entry name" value="Rev_trsase/Diguanyl_cyclase"/>
</dbReference>
<dbReference type="GO" id="GO:0015074">
    <property type="term" value="P:DNA integration"/>
    <property type="evidence" value="ECO:0007669"/>
    <property type="project" value="InterPro"/>
</dbReference>
<dbReference type="PROSITE" id="PS50994">
    <property type="entry name" value="INTEGRASE"/>
    <property type="match status" value="1"/>
</dbReference>
<dbReference type="Gene3D" id="3.30.420.10">
    <property type="entry name" value="Ribonuclease H-like superfamily/Ribonuclease H"/>
    <property type="match status" value="1"/>
</dbReference>
<dbReference type="InterPro" id="IPR001584">
    <property type="entry name" value="Integrase_cat-core"/>
</dbReference>
<dbReference type="HOGENOM" id="CLU_875701_0_0_1"/>
<sequence length="318" mass="34859">MTEVLRCGRVVSAVGVRHDPARITALRQMPSPSTGQELQQFICALNWMRLSLPAFNKMVSPLTVFMEKIYASAGSRKKSQVRRVVLQDAEWSDVEATALQQCKDALANALTLAHPDPVKCLCVFMDASDEHWGRPSPKSLSLPPSPQLDDTFVWPTLDHVRSAQALTAAPDTTVVVEDSIVRDAQGKIWLPDAANALHLRICLVGHFGAAGHRTMKATLQAIADKFTWTDLTADVTRFVGRCLHCASVTGGPPMPRPLGEALHAEKPNELIHWDFLTMGPATTGDAYVLVIKDDASHYVWLTPTRAATADLTFESLME</sequence>
<dbReference type="SUPFAM" id="SSF56672">
    <property type="entry name" value="DNA/RNA polymerases"/>
    <property type="match status" value="1"/>
</dbReference>
<dbReference type="InterPro" id="IPR043502">
    <property type="entry name" value="DNA/RNA_pol_sf"/>
</dbReference>
<dbReference type="PANTHER" id="PTHR37984:SF5">
    <property type="entry name" value="PROTEIN NYNRIN-LIKE"/>
    <property type="match status" value="1"/>
</dbReference>
<comment type="caution">
    <text evidence="2">The sequence shown here is derived from an EMBL/GenBank/DDBJ whole genome shotgun (WGS) entry which is preliminary data.</text>
</comment>
<dbReference type="AlphaFoldDB" id="V9FZY7"/>
<gene>
    <name evidence="2" type="ORF">F443_00604</name>
</gene>
<evidence type="ECO:0000313" key="2">
    <source>
        <dbReference type="EMBL" id="ETI57024.1"/>
    </source>
</evidence>
<dbReference type="InterPro" id="IPR036397">
    <property type="entry name" value="RNaseH_sf"/>
</dbReference>
<accession>V9FZY7</accession>
<organism evidence="2 3">
    <name type="scientific">Phytophthora nicotianae P1569</name>
    <dbReference type="NCBI Taxonomy" id="1317065"/>
    <lineage>
        <taxon>Eukaryota</taxon>
        <taxon>Sar</taxon>
        <taxon>Stramenopiles</taxon>
        <taxon>Oomycota</taxon>
        <taxon>Peronosporomycetes</taxon>
        <taxon>Peronosporales</taxon>
        <taxon>Peronosporaceae</taxon>
        <taxon>Phytophthora</taxon>
    </lineage>
</organism>
<evidence type="ECO:0000259" key="1">
    <source>
        <dbReference type="PROSITE" id="PS50994"/>
    </source>
</evidence>
<dbReference type="InterPro" id="IPR041588">
    <property type="entry name" value="Integrase_H2C2"/>
</dbReference>
<dbReference type="eggNOG" id="KOG0017">
    <property type="taxonomic scope" value="Eukaryota"/>
</dbReference>
<keyword evidence="3" id="KW-1185">Reference proteome</keyword>
<dbReference type="Gene3D" id="3.30.70.270">
    <property type="match status" value="1"/>
</dbReference>
<evidence type="ECO:0000313" key="3">
    <source>
        <dbReference type="Proteomes" id="UP000018721"/>
    </source>
</evidence>